<accession>W6Q1U2</accession>
<dbReference type="EMBL" id="HG792016">
    <property type="protein sequence ID" value="CDM29956.1"/>
    <property type="molecule type" value="Genomic_DNA"/>
</dbReference>
<gene>
    <name evidence="1" type="ORF">PROQFM164_S02g000105</name>
</gene>
<sequence length="138" mass="15378">MPNLEGSAEKTGSSVRIAWVGNRAHEAISLDKKPPTKPDEGLLAHMDSEDACIPFQRYGDLKQPCATFIYSLAPRLDPKEVIINMTCPGMVNTNMRDVLPLHMRLIVNLVMSFRAKPILHSASCIVHWWRAPSHMASS</sequence>
<dbReference type="OrthoDB" id="542013at2759"/>
<reference evidence="1" key="1">
    <citation type="journal article" date="2014" name="Nat. Commun.">
        <title>Multiple recent horizontal transfers of a large genomic region in cheese making fungi.</title>
        <authorList>
            <person name="Cheeseman K."/>
            <person name="Ropars J."/>
            <person name="Renault P."/>
            <person name="Dupont J."/>
            <person name="Gouzy J."/>
            <person name="Branca A."/>
            <person name="Abraham A.L."/>
            <person name="Ceppi M."/>
            <person name="Conseiller E."/>
            <person name="Debuchy R."/>
            <person name="Malagnac F."/>
            <person name="Goarin A."/>
            <person name="Silar P."/>
            <person name="Lacoste S."/>
            <person name="Sallet E."/>
            <person name="Bensimon A."/>
            <person name="Giraud T."/>
            <person name="Brygoo Y."/>
        </authorList>
    </citation>
    <scope>NUCLEOTIDE SEQUENCE [LARGE SCALE GENOMIC DNA]</scope>
    <source>
        <strain evidence="1">FM164</strain>
    </source>
</reference>
<dbReference type="InterPro" id="IPR036291">
    <property type="entry name" value="NAD(P)-bd_dom_sf"/>
</dbReference>
<dbReference type="Proteomes" id="UP000030686">
    <property type="component" value="Unassembled WGS sequence"/>
</dbReference>
<evidence type="ECO:0000313" key="1">
    <source>
        <dbReference type="EMBL" id="CDM29956.1"/>
    </source>
</evidence>
<dbReference type="AlphaFoldDB" id="W6Q1U2"/>
<dbReference type="STRING" id="1365484.W6Q1U2"/>
<protein>
    <submittedName>
        <fullName evidence="1">Genomic scaffold, ProqFM164S02</fullName>
    </submittedName>
</protein>
<name>W6Q1U2_PENRF</name>
<dbReference type="SUPFAM" id="SSF51735">
    <property type="entry name" value="NAD(P)-binding Rossmann-fold domains"/>
    <property type="match status" value="1"/>
</dbReference>
<dbReference type="Gene3D" id="3.40.50.720">
    <property type="entry name" value="NAD(P)-binding Rossmann-like Domain"/>
    <property type="match status" value="1"/>
</dbReference>
<proteinExistence type="predicted"/>
<evidence type="ECO:0000313" key="2">
    <source>
        <dbReference type="Proteomes" id="UP000030686"/>
    </source>
</evidence>
<keyword evidence="2" id="KW-1185">Reference proteome</keyword>
<organism evidence="1 2">
    <name type="scientific">Penicillium roqueforti (strain FM164)</name>
    <dbReference type="NCBI Taxonomy" id="1365484"/>
    <lineage>
        <taxon>Eukaryota</taxon>
        <taxon>Fungi</taxon>
        <taxon>Dikarya</taxon>
        <taxon>Ascomycota</taxon>
        <taxon>Pezizomycotina</taxon>
        <taxon>Eurotiomycetes</taxon>
        <taxon>Eurotiomycetidae</taxon>
        <taxon>Eurotiales</taxon>
        <taxon>Aspergillaceae</taxon>
        <taxon>Penicillium</taxon>
    </lineage>
</organism>